<keyword evidence="3" id="KW-1185">Reference proteome</keyword>
<feature type="transmembrane region" description="Helical" evidence="1">
    <location>
        <begin position="78"/>
        <end position="101"/>
    </location>
</feature>
<keyword evidence="1" id="KW-1133">Transmembrane helix</keyword>
<dbReference type="EMBL" id="FXYF01000002">
    <property type="protein sequence ID" value="SMX36124.1"/>
    <property type="molecule type" value="Genomic_DNA"/>
</dbReference>
<protein>
    <submittedName>
        <fullName evidence="2">Uncharacterized protein</fullName>
    </submittedName>
</protein>
<dbReference type="AlphaFoldDB" id="A0A238K194"/>
<gene>
    <name evidence="2" type="ORF">MAA8898_00760</name>
</gene>
<evidence type="ECO:0000313" key="2">
    <source>
        <dbReference type="EMBL" id="SMX36124.1"/>
    </source>
</evidence>
<feature type="transmembrane region" description="Helical" evidence="1">
    <location>
        <begin position="20"/>
        <end position="37"/>
    </location>
</feature>
<dbReference type="Proteomes" id="UP000207598">
    <property type="component" value="Unassembled WGS sequence"/>
</dbReference>
<feature type="transmembrane region" description="Helical" evidence="1">
    <location>
        <begin position="108"/>
        <end position="126"/>
    </location>
</feature>
<sequence>MMPLFQPDLVVLGFLIAKKFVYLEVLAVLAAIRVLAARGAARGFALLALLAALAGVATILAPAAGLTSGPLYVSAARFMSLGSGMVPLLTASALLLLSALAPGARWRWIDRVHVAMLLVFLGLWWWTT</sequence>
<evidence type="ECO:0000256" key="1">
    <source>
        <dbReference type="SAM" id="Phobius"/>
    </source>
</evidence>
<accession>A0A238K194</accession>
<name>A0A238K194_9RHOB</name>
<dbReference type="RefSeq" id="WP_245853231.1">
    <property type="nucleotide sequence ID" value="NZ_FXYF01000002.1"/>
</dbReference>
<feature type="transmembrane region" description="Helical" evidence="1">
    <location>
        <begin position="44"/>
        <end position="66"/>
    </location>
</feature>
<keyword evidence="1" id="KW-0472">Membrane</keyword>
<keyword evidence="1" id="KW-0812">Transmembrane</keyword>
<organism evidence="2 3">
    <name type="scientific">Maliponia aquimaris</name>
    <dbReference type="NCBI Taxonomy" id="1673631"/>
    <lineage>
        <taxon>Bacteria</taxon>
        <taxon>Pseudomonadati</taxon>
        <taxon>Pseudomonadota</taxon>
        <taxon>Alphaproteobacteria</taxon>
        <taxon>Rhodobacterales</taxon>
        <taxon>Paracoccaceae</taxon>
        <taxon>Maliponia</taxon>
    </lineage>
</organism>
<evidence type="ECO:0000313" key="3">
    <source>
        <dbReference type="Proteomes" id="UP000207598"/>
    </source>
</evidence>
<reference evidence="2 3" key="1">
    <citation type="submission" date="2017-05" db="EMBL/GenBank/DDBJ databases">
        <authorList>
            <person name="Song R."/>
            <person name="Chenine A.L."/>
            <person name="Ruprecht R.M."/>
        </authorList>
    </citation>
    <scope>NUCLEOTIDE SEQUENCE [LARGE SCALE GENOMIC DNA]</scope>
    <source>
        <strain evidence="2 3">CECT 8898</strain>
    </source>
</reference>
<proteinExistence type="predicted"/>